<gene>
    <name evidence="2" type="primary">plc</name>
</gene>
<name>O87652_AERHY</name>
<organism evidence="2">
    <name type="scientific">Aeromonas hydrophila</name>
    <dbReference type="NCBI Taxonomy" id="644"/>
    <lineage>
        <taxon>Bacteria</taxon>
        <taxon>Pseudomonadati</taxon>
        <taxon>Pseudomonadota</taxon>
        <taxon>Gammaproteobacteria</taxon>
        <taxon>Aeromonadales</taxon>
        <taxon>Aeromonadaceae</taxon>
        <taxon>Aeromonas</taxon>
    </lineage>
</organism>
<protein>
    <submittedName>
        <fullName evidence="2">Phospholipase C</fullName>
    </submittedName>
</protein>
<proteinExistence type="predicted"/>
<feature type="signal peptide" evidence="1">
    <location>
        <begin position="1"/>
        <end position="19"/>
    </location>
</feature>
<dbReference type="RefSeq" id="WP_080722126.1">
    <property type="nucleotide sequence ID" value="NZ_JAPJYZ010000041.1"/>
</dbReference>
<dbReference type="EMBL" id="AF092034">
    <property type="protein sequence ID" value="AAC64134.1"/>
    <property type="molecule type" value="Genomic_DNA"/>
</dbReference>
<keyword evidence="1" id="KW-0732">Signal</keyword>
<dbReference type="InterPro" id="IPR008947">
    <property type="entry name" value="PLipase_C/P1_nuclease_dom_sf"/>
</dbReference>
<accession>O87652</accession>
<evidence type="ECO:0000313" key="2">
    <source>
        <dbReference type="EMBL" id="AAC64134.1"/>
    </source>
</evidence>
<reference evidence="2" key="1">
    <citation type="journal article" date="1999" name="Infect. Immun.">
        <title>Cloning, sequencing, and role in virulence of two phospholipases (A1 and C) from mesophilic Aeromonas sp. serogroup O:34.</title>
        <authorList>
            <person name="Merino S."/>
            <person name="Aguilar A."/>
            <person name="Nogueras M.M."/>
            <person name="Regue M."/>
            <person name="Swift S."/>
            <person name="Tomas J.M."/>
        </authorList>
    </citation>
    <scope>NUCLEOTIDE SEQUENCE</scope>
    <source>
        <strain evidence="2">AH-3</strain>
    </source>
</reference>
<dbReference type="GO" id="GO:0016788">
    <property type="term" value="F:hydrolase activity, acting on ester bonds"/>
    <property type="evidence" value="ECO:0007669"/>
    <property type="project" value="InterPro"/>
</dbReference>
<feature type="chain" id="PRO_5005360162" evidence="1">
    <location>
        <begin position="20"/>
        <end position="572"/>
    </location>
</feature>
<dbReference type="SUPFAM" id="SSF48537">
    <property type="entry name" value="Phospholipase C/P1 nuclease"/>
    <property type="match status" value="1"/>
</dbReference>
<sequence>MNIKKLSLCIFFATTQVHAFTQWGAGGITPMGHEWLTRTSALEVLNAEHKTSVDPNDPRNTWTSGLAKNIDISTADDEVAKIKSHTNDNSLYAPRYDAVYSAIVGQRWVDLGGMNVANNLISQTGPDCFDAVSQEPADIQQDHFMRRYDDNGQQGGVKSAQRGQERFITHFINAAMATNKRIVVWDGGGSSAKTDVDYNYFLFGRAVHLFQDSFSPEHVVRSPSDNYEKVRQVKAYICTEGAEQHAHSTGAVLDYTSGDVIWKVGTKTDTGWGGYKASNMKPVALVAMEASKDLWAAFMRTMSVDINEREKYARNEAQVLIDKWMSFDKDEMEHWYDNENNRDNTYVKVDGDTGKGKLQKECMSGLSAKNRYGATIKPKTQKELVDVLDDSRRYCLFNIEAEPGYADANDPYLNIPFNWRWKSNSWLVPNASWQQKQLDRDTGKIIKIKEFTNNQELTVDSIENNYSIVTGAKKPLSLVRVPGDGGKSFYLRSKDNPYLFFSYSDKKNGRIKLWHSPNQAEFEILGGNNIFNLKNTYWNQYVWYDKNSKGAYLTEKGSPDNASSKWIISEEN</sequence>
<dbReference type="AlphaFoldDB" id="O87652"/>
<evidence type="ECO:0000256" key="1">
    <source>
        <dbReference type="SAM" id="SignalP"/>
    </source>
</evidence>